<dbReference type="PANTHER" id="PTHR24221:SF646">
    <property type="entry name" value="HAEMOLYSIN SECRETION ATP-BINDING PROTEIN"/>
    <property type="match status" value="1"/>
</dbReference>
<evidence type="ECO:0000256" key="2">
    <source>
        <dbReference type="ARBA" id="ARBA00022692"/>
    </source>
</evidence>
<evidence type="ECO:0000256" key="1">
    <source>
        <dbReference type="ARBA" id="ARBA00004651"/>
    </source>
</evidence>
<dbReference type="SUPFAM" id="SSF52540">
    <property type="entry name" value="P-loop containing nucleoside triphosphate hydrolases"/>
    <property type="match status" value="1"/>
</dbReference>
<name>A0ABV6ZTM3_9PROT</name>
<dbReference type="Proteomes" id="UP001595379">
    <property type="component" value="Unassembled WGS sequence"/>
</dbReference>
<evidence type="ECO:0000256" key="5">
    <source>
        <dbReference type="ARBA" id="ARBA00022989"/>
    </source>
</evidence>
<dbReference type="InterPro" id="IPR027417">
    <property type="entry name" value="P-loop_NTPase"/>
</dbReference>
<dbReference type="SMART" id="SM00382">
    <property type="entry name" value="AAA"/>
    <property type="match status" value="1"/>
</dbReference>
<evidence type="ECO:0000256" key="7">
    <source>
        <dbReference type="SAM" id="Phobius"/>
    </source>
</evidence>
<dbReference type="RefSeq" id="WP_343163510.1">
    <property type="nucleotide sequence ID" value="NZ_JBHRSV010000001.1"/>
</dbReference>
<dbReference type="Gene3D" id="3.40.50.300">
    <property type="entry name" value="P-loop containing nucleotide triphosphate hydrolases"/>
    <property type="match status" value="1"/>
</dbReference>
<evidence type="ECO:0000256" key="6">
    <source>
        <dbReference type="ARBA" id="ARBA00023136"/>
    </source>
</evidence>
<feature type="transmembrane region" description="Helical" evidence="7">
    <location>
        <begin position="81"/>
        <end position="99"/>
    </location>
</feature>
<evidence type="ECO:0000256" key="3">
    <source>
        <dbReference type="ARBA" id="ARBA00022741"/>
    </source>
</evidence>
<dbReference type="SUPFAM" id="SSF90123">
    <property type="entry name" value="ABC transporter transmembrane region"/>
    <property type="match status" value="1"/>
</dbReference>
<dbReference type="EMBL" id="JBHRSV010000001">
    <property type="protein sequence ID" value="MFC2924780.1"/>
    <property type="molecule type" value="Genomic_DNA"/>
</dbReference>
<evidence type="ECO:0000256" key="4">
    <source>
        <dbReference type="ARBA" id="ARBA00022840"/>
    </source>
</evidence>
<keyword evidence="6 7" id="KW-0472">Membrane</keyword>
<gene>
    <name evidence="10" type="ORF">ACFOOR_01535</name>
</gene>
<dbReference type="PROSITE" id="PS00211">
    <property type="entry name" value="ABC_TRANSPORTER_1"/>
    <property type="match status" value="1"/>
</dbReference>
<comment type="subcellular location">
    <subcellularLocation>
        <location evidence="1">Cell membrane</location>
        <topology evidence="1">Multi-pass membrane protein</topology>
    </subcellularLocation>
</comment>
<dbReference type="PANTHER" id="PTHR24221">
    <property type="entry name" value="ATP-BINDING CASSETTE SUB-FAMILY B"/>
    <property type="match status" value="1"/>
</dbReference>
<dbReference type="InterPro" id="IPR011527">
    <property type="entry name" value="ABC1_TM_dom"/>
</dbReference>
<dbReference type="InterPro" id="IPR039421">
    <property type="entry name" value="Type_1_exporter"/>
</dbReference>
<evidence type="ECO:0000313" key="10">
    <source>
        <dbReference type="EMBL" id="MFC2924780.1"/>
    </source>
</evidence>
<feature type="transmembrane region" description="Helical" evidence="7">
    <location>
        <begin position="169"/>
        <end position="198"/>
    </location>
</feature>
<keyword evidence="4 10" id="KW-0067">ATP-binding</keyword>
<keyword evidence="5 7" id="KW-1133">Transmembrane helix</keyword>
<keyword evidence="11" id="KW-1185">Reference proteome</keyword>
<feature type="transmembrane region" description="Helical" evidence="7">
    <location>
        <begin position="37"/>
        <end position="60"/>
    </location>
</feature>
<dbReference type="Gene3D" id="1.20.1560.10">
    <property type="entry name" value="ABC transporter type 1, transmembrane domain"/>
    <property type="match status" value="1"/>
</dbReference>
<comment type="caution">
    <text evidence="10">The sequence shown here is derived from an EMBL/GenBank/DDBJ whole genome shotgun (WGS) entry which is preliminary data.</text>
</comment>
<dbReference type="CDD" id="cd03228">
    <property type="entry name" value="ABCC_MRP_Like"/>
    <property type="match status" value="1"/>
</dbReference>
<dbReference type="PROSITE" id="PS50893">
    <property type="entry name" value="ABC_TRANSPORTER_2"/>
    <property type="match status" value="1"/>
</dbReference>
<dbReference type="InterPro" id="IPR036640">
    <property type="entry name" value="ABC1_TM_sf"/>
</dbReference>
<keyword evidence="2 7" id="KW-0812">Transmembrane</keyword>
<keyword evidence="3" id="KW-0547">Nucleotide-binding</keyword>
<evidence type="ECO:0000259" key="9">
    <source>
        <dbReference type="PROSITE" id="PS50929"/>
    </source>
</evidence>
<protein>
    <submittedName>
        <fullName evidence="10">ABC transporter ATP-binding protein</fullName>
    </submittedName>
</protein>
<feature type="domain" description="ABC transmembrane type-1" evidence="9">
    <location>
        <begin position="40"/>
        <end position="198"/>
    </location>
</feature>
<evidence type="ECO:0000259" key="8">
    <source>
        <dbReference type="PROSITE" id="PS50893"/>
    </source>
</evidence>
<proteinExistence type="predicted"/>
<sequence>MARAADTPFDDIETPSLRDGIGYGLRALGLVWANDRWLAIGIAGLTVVLALLPAAAAWVAKEIIDSVLAAIDSGAAADRNTALYWVAVEAGVLASMFAVRRGLTFLKSLLAARLGYAVSHLIYEKTLRMDLPQLEDAAIQQQILLAKQHAASRPYGLVNRIFETAQHAITLVAFAAVLWTFSPWAVLIVLAGGLPLFFSEVNFSGHLFRFHTGRTPEMRERSYLETLMTSDTSAPERIHSAADPQILSRYEHLFSWLFGQDRRLQARRASWAVALGVVSSVIFFSGKVWIVLVTIGGATTLGQMTMLVTVLRQGQNTLSSMLTSVGGGYEDLLYISNLYDLLAIAEPERTGTAKQGVRPGEGFRLEDVAFAYPGANRPALEAISFDVAPGTQLGLVGANGSGKTTLVRLLMGLYTPTSGRITLDGTELKDWDWTALAARTATLFQPFQRYKMTVGENIAMGEGLRITDPAALLAAAERGLAGPLVADLPEGLETRLSKRFLDGRELSGGQWQRLALARAMLRTNADILILDEPTAALDPEAEAEFLELARREQRTLILISHRLSNLQHCDRIVVLDKGRIVETGTHDELIARRGRYRKLFDQQGEFYRESGAGAK</sequence>
<accession>A0ABV6ZTM3</accession>
<reference evidence="11" key="1">
    <citation type="journal article" date="2019" name="Int. J. Syst. Evol. Microbiol.">
        <title>The Global Catalogue of Microorganisms (GCM) 10K type strain sequencing project: providing services to taxonomists for standard genome sequencing and annotation.</title>
        <authorList>
            <consortium name="The Broad Institute Genomics Platform"/>
            <consortium name="The Broad Institute Genome Sequencing Center for Infectious Disease"/>
            <person name="Wu L."/>
            <person name="Ma J."/>
        </authorList>
    </citation>
    <scope>NUCLEOTIDE SEQUENCE [LARGE SCALE GENOMIC DNA]</scope>
    <source>
        <strain evidence="11">KCTC 52487</strain>
    </source>
</reference>
<dbReference type="GO" id="GO:0005524">
    <property type="term" value="F:ATP binding"/>
    <property type="evidence" value="ECO:0007669"/>
    <property type="project" value="UniProtKB-KW"/>
</dbReference>
<dbReference type="PROSITE" id="PS50929">
    <property type="entry name" value="ABC_TM1F"/>
    <property type="match status" value="1"/>
</dbReference>
<dbReference type="InterPro" id="IPR003593">
    <property type="entry name" value="AAA+_ATPase"/>
</dbReference>
<organism evidence="10 11">
    <name type="scientific">Hyphobacterium vulgare</name>
    <dbReference type="NCBI Taxonomy" id="1736751"/>
    <lineage>
        <taxon>Bacteria</taxon>
        <taxon>Pseudomonadati</taxon>
        <taxon>Pseudomonadota</taxon>
        <taxon>Alphaproteobacteria</taxon>
        <taxon>Maricaulales</taxon>
        <taxon>Maricaulaceae</taxon>
        <taxon>Hyphobacterium</taxon>
    </lineage>
</organism>
<dbReference type="InterPro" id="IPR017871">
    <property type="entry name" value="ABC_transporter-like_CS"/>
</dbReference>
<dbReference type="Pfam" id="PF00005">
    <property type="entry name" value="ABC_tran"/>
    <property type="match status" value="1"/>
</dbReference>
<evidence type="ECO:0000313" key="11">
    <source>
        <dbReference type="Proteomes" id="UP001595379"/>
    </source>
</evidence>
<feature type="domain" description="ABC transporter" evidence="8">
    <location>
        <begin position="363"/>
        <end position="602"/>
    </location>
</feature>
<dbReference type="InterPro" id="IPR003439">
    <property type="entry name" value="ABC_transporter-like_ATP-bd"/>
</dbReference>